<dbReference type="EMBL" id="QREG01000002">
    <property type="protein sequence ID" value="REE02013.1"/>
    <property type="molecule type" value="Genomic_DNA"/>
</dbReference>
<evidence type="ECO:0000256" key="6">
    <source>
        <dbReference type="ARBA" id="ARBA00023295"/>
    </source>
</evidence>
<gene>
    <name evidence="9" type="ORF">C7460_10231</name>
</gene>
<name>A0A3D9L9T1_MARFU</name>
<dbReference type="InterPro" id="IPR016286">
    <property type="entry name" value="FUC_metazoa-typ"/>
</dbReference>
<sequence>MYQMSRLILFVGLAVAVWSCTAPMAKEVTNEEEITYEPTWESLARHNAAPEWFKDSKFGIYFHWGVYSVPAFGSEWYPYRLYRTDAFPEYKQYHEKKYGKLEEFGYHDFIPMFKAEQFDAEDWAELFKKSGAQFAGPVAQHHDGFAMWDSEINPWNAADMGPQKDITGEMLAALKKRGLKTITSFHHARLRQRHEGNPEKWDTYNSHFAYHPDYPTSSEDPDLRKFYGNMPQEEFDQYWLDQVNEVVDKYSPDMLWYDVWLNHVSEDKIKEMAAYYLNHTQKTGQEGVLIAKHDDLPKTMSVLDIEQGGKKDVSDEVWMTDVTISDKGSWCFTEGQVYKTPEMIVRNMIDVWSKNGVVLFNISPKADGTINKEQRDILLSIGEWMDVYGEAVYGTVPFHTYGFGMAKAADGKHGGQSAKVEYSASDVRFTCSKDKKSMYVFLLGKPEAGKEVKLKLNDIGFGPASPVKQITELKSGKPVVWEKTERYYTFTVPNTELSPIANVFKMELE</sequence>
<comment type="caution">
    <text evidence="9">The sequence shown here is derived from an EMBL/GenBank/DDBJ whole genome shotgun (WGS) entry which is preliminary data.</text>
</comment>
<evidence type="ECO:0000256" key="2">
    <source>
        <dbReference type="ARBA" id="ARBA00007951"/>
    </source>
</evidence>
<dbReference type="EC" id="3.2.1.51" evidence="3"/>
<reference evidence="9 10" key="1">
    <citation type="submission" date="2018-07" db="EMBL/GenBank/DDBJ databases">
        <title>Genomic Encyclopedia of Type Strains, Phase IV (KMG-IV): sequencing the most valuable type-strain genomes for metagenomic binning, comparative biology and taxonomic classification.</title>
        <authorList>
            <person name="Goeker M."/>
        </authorList>
    </citation>
    <scope>NUCLEOTIDE SEQUENCE [LARGE SCALE GENOMIC DNA]</scope>
    <source>
        <strain evidence="9 10">DSM 4134</strain>
    </source>
</reference>
<evidence type="ECO:0000256" key="7">
    <source>
        <dbReference type="SAM" id="SignalP"/>
    </source>
</evidence>
<feature type="domain" description="Glycoside hydrolase family 29 N-terminal" evidence="8">
    <location>
        <begin position="26"/>
        <end position="390"/>
    </location>
</feature>
<dbReference type="PANTHER" id="PTHR10030">
    <property type="entry name" value="ALPHA-L-FUCOSIDASE"/>
    <property type="match status" value="1"/>
</dbReference>
<evidence type="ECO:0000256" key="4">
    <source>
        <dbReference type="ARBA" id="ARBA00022729"/>
    </source>
</evidence>
<organism evidence="9 10">
    <name type="scientific">Marinoscillum furvescens DSM 4134</name>
    <dbReference type="NCBI Taxonomy" id="1122208"/>
    <lineage>
        <taxon>Bacteria</taxon>
        <taxon>Pseudomonadati</taxon>
        <taxon>Bacteroidota</taxon>
        <taxon>Cytophagia</taxon>
        <taxon>Cytophagales</taxon>
        <taxon>Reichenbachiellaceae</taxon>
        <taxon>Marinoscillum</taxon>
    </lineage>
</organism>
<protein>
    <recommendedName>
        <fullName evidence="3">alpha-L-fucosidase</fullName>
        <ecNumber evidence="3">3.2.1.51</ecNumber>
    </recommendedName>
</protein>
<dbReference type="Gene3D" id="2.60.40.1180">
    <property type="entry name" value="Golgi alpha-mannosidase II"/>
    <property type="match status" value="1"/>
</dbReference>
<comment type="similarity">
    <text evidence="2">Belongs to the glycosyl hydrolase 29 family.</text>
</comment>
<evidence type="ECO:0000256" key="5">
    <source>
        <dbReference type="ARBA" id="ARBA00022801"/>
    </source>
</evidence>
<dbReference type="PRINTS" id="PR00741">
    <property type="entry name" value="GLHYDRLASE29"/>
</dbReference>
<keyword evidence="6" id="KW-0326">Glycosidase</keyword>
<dbReference type="InterPro" id="IPR013780">
    <property type="entry name" value="Glyco_hydro_b"/>
</dbReference>
<keyword evidence="10" id="KW-1185">Reference proteome</keyword>
<dbReference type="PANTHER" id="PTHR10030:SF37">
    <property type="entry name" value="ALPHA-L-FUCOSIDASE-RELATED"/>
    <property type="match status" value="1"/>
</dbReference>
<dbReference type="AlphaFoldDB" id="A0A3D9L9T1"/>
<dbReference type="InterPro" id="IPR000933">
    <property type="entry name" value="Glyco_hydro_29"/>
</dbReference>
<dbReference type="GO" id="GO:0006004">
    <property type="term" value="P:fucose metabolic process"/>
    <property type="evidence" value="ECO:0007669"/>
    <property type="project" value="InterPro"/>
</dbReference>
<evidence type="ECO:0000313" key="9">
    <source>
        <dbReference type="EMBL" id="REE02013.1"/>
    </source>
</evidence>
<dbReference type="GO" id="GO:0005764">
    <property type="term" value="C:lysosome"/>
    <property type="evidence" value="ECO:0007669"/>
    <property type="project" value="TreeGrafter"/>
</dbReference>
<feature type="signal peptide" evidence="7">
    <location>
        <begin position="1"/>
        <end position="25"/>
    </location>
</feature>
<feature type="chain" id="PRO_5017824384" description="alpha-L-fucosidase" evidence="7">
    <location>
        <begin position="26"/>
        <end position="509"/>
    </location>
</feature>
<keyword evidence="5" id="KW-0378">Hydrolase</keyword>
<dbReference type="Pfam" id="PF01120">
    <property type="entry name" value="Alpha_L_fucos"/>
    <property type="match status" value="1"/>
</dbReference>
<keyword evidence="4 7" id="KW-0732">Signal</keyword>
<dbReference type="InterPro" id="IPR017853">
    <property type="entry name" value="GH"/>
</dbReference>
<evidence type="ECO:0000256" key="1">
    <source>
        <dbReference type="ARBA" id="ARBA00004071"/>
    </source>
</evidence>
<evidence type="ECO:0000259" key="8">
    <source>
        <dbReference type="Pfam" id="PF01120"/>
    </source>
</evidence>
<evidence type="ECO:0000313" key="10">
    <source>
        <dbReference type="Proteomes" id="UP000256779"/>
    </source>
</evidence>
<accession>A0A3D9L9T1</accession>
<dbReference type="GO" id="GO:0004560">
    <property type="term" value="F:alpha-L-fucosidase activity"/>
    <property type="evidence" value="ECO:0007669"/>
    <property type="project" value="InterPro"/>
</dbReference>
<dbReference type="GO" id="GO:0016139">
    <property type="term" value="P:glycoside catabolic process"/>
    <property type="evidence" value="ECO:0007669"/>
    <property type="project" value="TreeGrafter"/>
</dbReference>
<proteinExistence type="inferred from homology"/>
<dbReference type="SUPFAM" id="SSF51445">
    <property type="entry name" value="(Trans)glycosidases"/>
    <property type="match status" value="1"/>
</dbReference>
<dbReference type="Gene3D" id="3.20.20.80">
    <property type="entry name" value="Glycosidases"/>
    <property type="match status" value="1"/>
</dbReference>
<comment type="function">
    <text evidence="1">Alpha-L-fucosidase is responsible for hydrolyzing the alpha-1,6-linked fucose joined to the reducing-end N-acetylglucosamine of the carbohydrate moieties of glycoproteins.</text>
</comment>
<evidence type="ECO:0000256" key="3">
    <source>
        <dbReference type="ARBA" id="ARBA00012662"/>
    </source>
</evidence>
<dbReference type="SMART" id="SM00812">
    <property type="entry name" value="Alpha_L_fucos"/>
    <property type="match status" value="1"/>
</dbReference>
<dbReference type="InterPro" id="IPR057739">
    <property type="entry name" value="Glyco_hydro_29_N"/>
</dbReference>
<dbReference type="Proteomes" id="UP000256779">
    <property type="component" value="Unassembled WGS sequence"/>
</dbReference>